<proteinExistence type="inferred from homology"/>
<dbReference type="Pfam" id="PF00096">
    <property type="entry name" value="zf-C2H2"/>
    <property type="match status" value="2"/>
</dbReference>
<feature type="domain" description="C2H2-type" evidence="12">
    <location>
        <begin position="359"/>
        <end position="386"/>
    </location>
</feature>
<keyword evidence="9" id="KW-0804">Transcription</keyword>
<dbReference type="PANTHER" id="PTHR16515:SF66">
    <property type="entry name" value="C2H2-TYPE DOMAIN-CONTAINING PROTEIN"/>
    <property type="match status" value="1"/>
</dbReference>
<keyword evidence="4" id="KW-0677">Repeat</keyword>
<comment type="similarity">
    <text evidence="2">Belongs to the krueppel C2H2-type zinc-finger protein family.</text>
</comment>
<evidence type="ECO:0000256" key="7">
    <source>
        <dbReference type="ARBA" id="ARBA00023015"/>
    </source>
</evidence>
<evidence type="ECO:0000256" key="2">
    <source>
        <dbReference type="ARBA" id="ARBA00006991"/>
    </source>
</evidence>
<reference evidence="14" key="1">
    <citation type="submission" date="2025-08" db="UniProtKB">
        <authorList>
            <consortium name="RefSeq"/>
        </authorList>
    </citation>
    <scope>IDENTIFICATION</scope>
</reference>
<dbReference type="PROSITE" id="PS50157">
    <property type="entry name" value="ZINC_FINGER_C2H2_2"/>
    <property type="match status" value="7"/>
</dbReference>
<keyword evidence="7" id="KW-0805">Transcription regulation</keyword>
<dbReference type="PANTHER" id="PTHR16515">
    <property type="entry name" value="PR DOMAIN ZINC FINGER PROTEIN"/>
    <property type="match status" value="1"/>
</dbReference>
<dbReference type="FunFam" id="3.30.160.60:FF:000446">
    <property type="entry name" value="Zinc finger protein"/>
    <property type="match status" value="1"/>
</dbReference>
<keyword evidence="6" id="KW-0862">Zinc</keyword>
<evidence type="ECO:0000256" key="10">
    <source>
        <dbReference type="ARBA" id="ARBA00023242"/>
    </source>
</evidence>
<dbReference type="Pfam" id="PF13465">
    <property type="entry name" value="zf-H2C2_2"/>
    <property type="match status" value="1"/>
</dbReference>
<evidence type="ECO:0000259" key="12">
    <source>
        <dbReference type="PROSITE" id="PS50157"/>
    </source>
</evidence>
<dbReference type="FunFam" id="3.30.160.60:FF:000624">
    <property type="entry name" value="zinc finger protein 697"/>
    <property type="match status" value="1"/>
</dbReference>
<protein>
    <submittedName>
        <fullName evidence="14">Zinc finger protein 41 isoform X1</fullName>
    </submittedName>
</protein>
<keyword evidence="13" id="KW-1185">Reference proteome</keyword>
<name>A0A9C6SWS1_BOMTE</name>
<evidence type="ECO:0000256" key="5">
    <source>
        <dbReference type="ARBA" id="ARBA00022771"/>
    </source>
</evidence>
<evidence type="ECO:0000256" key="3">
    <source>
        <dbReference type="ARBA" id="ARBA00022723"/>
    </source>
</evidence>
<dbReference type="RefSeq" id="XP_048268332.1">
    <property type="nucleotide sequence ID" value="XM_048412375.1"/>
</dbReference>
<dbReference type="InterPro" id="IPR036236">
    <property type="entry name" value="Znf_C2H2_sf"/>
</dbReference>
<dbReference type="GO" id="GO:0005634">
    <property type="term" value="C:nucleus"/>
    <property type="evidence" value="ECO:0007669"/>
    <property type="project" value="UniProtKB-SubCell"/>
</dbReference>
<evidence type="ECO:0000256" key="9">
    <source>
        <dbReference type="ARBA" id="ARBA00023163"/>
    </source>
</evidence>
<dbReference type="Gene3D" id="3.30.160.60">
    <property type="entry name" value="Classic Zinc Finger"/>
    <property type="match status" value="6"/>
</dbReference>
<dbReference type="GO" id="GO:0008270">
    <property type="term" value="F:zinc ion binding"/>
    <property type="evidence" value="ECO:0007669"/>
    <property type="project" value="UniProtKB-KW"/>
</dbReference>
<keyword evidence="3" id="KW-0479">Metal-binding</keyword>
<evidence type="ECO:0000256" key="11">
    <source>
        <dbReference type="PROSITE-ProRule" id="PRU00042"/>
    </source>
</evidence>
<evidence type="ECO:0000256" key="4">
    <source>
        <dbReference type="ARBA" id="ARBA00022737"/>
    </source>
</evidence>
<dbReference type="SUPFAM" id="SSF57667">
    <property type="entry name" value="beta-beta-alpha zinc fingers"/>
    <property type="match status" value="3"/>
</dbReference>
<feature type="domain" description="C2H2-type" evidence="12">
    <location>
        <begin position="443"/>
        <end position="470"/>
    </location>
</feature>
<evidence type="ECO:0000256" key="8">
    <source>
        <dbReference type="ARBA" id="ARBA00023125"/>
    </source>
</evidence>
<dbReference type="InterPro" id="IPR013087">
    <property type="entry name" value="Znf_C2H2_type"/>
</dbReference>
<dbReference type="GeneID" id="100647595"/>
<dbReference type="GO" id="GO:0010468">
    <property type="term" value="P:regulation of gene expression"/>
    <property type="evidence" value="ECO:0007669"/>
    <property type="project" value="TreeGrafter"/>
</dbReference>
<feature type="domain" description="C2H2-type" evidence="12">
    <location>
        <begin position="387"/>
        <end position="414"/>
    </location>
</feature>
<comment type="subcellular location">
    <subcellularLocation>
        <location evidence="1">Nucleus</location>
    </subcellularLocation>
</comment>
<evidence type="ECO:0000313" key="13">
    <source>
        <dbReference type="Proteomes" id="UP000835206"/>
    </source>
</evidence>
<keyword evidence="10" id="KW-0539">Nucleus</keyword>
<feature type="domain" description="C2H2-type" evidence="12">
    <location>
        <begin position="415"/>
        <end position="442"/>
    </location>
</feature>
<keyword evidence="8" id="KW-0238">DNA-binding</keyword>
<gene>
    <name evidence="14" type="primary">LOC100647595</name>
</gene>
<dbReference type="Pfam" id="PF13894">
    <property type="entry name" value="zf-C2H2_4"/>
    <property type="match status" value="1"/>
</dbReference>
<organism evidence="13 14">
    <name type="scientific">Bombus terrestris</name>
    <name type="common">Buff-tailed bumblebee</name>
    <name type="synonym">Apis terrestris</name>
    <dbReference type="NCBI Taxonomy" id="30195"/>
    <lineage>
        <taxon>Eukaryota</taxon>
        <taxon>Metazoa</taxon>
        <taxon>Ecdysozoa</taxon>
        <taxon>Arthropoda</taxon>
        <taxon>Hexapoda</taxon>
        <taxon>Insecta</taxon>
        <taxon>Pterygota</taxon>
        <taxon>Neoptera</taxon>
        <taxon>Endopterygota</taxon>
        <taxon>Hymenoptera</taxon>
        <taxon>Apocrita</taxon>
        <taxon>Aculeata</taxon>
        <taxon>Apoidea</taxon>
        <taxon>Anthophila</taxon>
        <taxon>Apidae</taxon>
        <taxon>Bombus</taxon>
        <taxon>Bombus</taxon>
    </lineage>
</organism>
<dbReference type="InterPro" id="IPR050331">
    <property type="entry name" value="Zinc_finger"/>
</dbReference>
<evidence type="ECO:0000256" key="6">
    <source>
        <dbReference type="ARBA" id="ARBA00022833"/>
    </source>
</evidence>
<dbReference type="AlphaFoldDB" id="A0A9C6SWS1"/>
<dbReference type="PROSITE" id="PS00028">
    <property type="entry name" value="ZINC_FINGER_C2H2_1"/>
    <property type="match status" value="7"/>
</dbReference>
<dbReference type="FunFam" id="3.30.160.60:FF:000862">
    <property type="entry name" value="zinc finger protein 697"/>
    <property type="match status" value="1"/>
</dbReference>
<dbReference type="SMART" id="SM00355">
    <property type="entry name" value="ZnF_C2H2"/>
    <property type="match status" value="7"/>
</dbReference>
<keyword evidence="5 11" id="KW-0863">Zinc-finger</keyword>
<sequence length="619" mass="71255">MMPMSNIFCSICDMKIDSSSSVNIFSTSFPRQGELLVNFVSRVLRIATFELQDPYICLQCYNLFQMLEQAQKTVLNIRCEILKIYRACERRKNVKRSMYDGTKLNISTNIALEAKRLYNSNDNIEKVLNLQNATQVEDIVQEQCVQDNITMQNISISNTKVKKHLRKETINYNEADSTKSFDYNIYDDIKEGEILKNDIFHNSVALTNSGNTCNINSQGNMHALKIHVGEKSCISLTDSESESKNTVKTESTFSDNILQIQNVENIIEVTENTVNTTVSAVDPIKIPIKSIKIPKYDLKSLKYSCPICDKVWKTSTELKTHMKTHSTLRPYMCEKCGQAYKHKHALEIHVGMHNGINPFQCNFCKKSFTQKGALMRHLPMHTGEMPYQCELCGKRFIHHTSYNMHRLSHSGKKSYKCQMCDLSLLSTSHLKRHMRVHTGEKPYSCTVCGKRFAERYNLLAHQKIHDPHENKAKKVKETQFQCIHCNLIFEQKKSLNDHMKYHSNVNSESDFKQSQCTLLQVEPEHHELSKKVDSEHSVLQETWIQMNRSKLDIIDNQARFVLLQNSLPQIDENSFAVTFSDQKISLGSTNYNTNLHVIIEPSDISLLSNNLPSIDKMHM</sequence>
<evidence type="ECO:0000256" key="1">
    <source>
        <dbReference type="ARBA" id="ARBA00004123"/>
    </source>
</evidence>
<feature type="domain" description="C2H2-type" evidence="12">
    <location>
        <begin position="480"/>
        <end position="507"/>
    </location>
</feature>
<dbReference type="KEGG" id="bter:100647595"/>
<feature type="domain" description="C2H2-type" evidence="12">
    <location>
        <begin position="303"/>
        <end position="330"/>
    </location>
</feature>
<dbReference type="OrthoDB" id="6077919at2759"/>
<dbReference type="FunFam" id="3.30.160.60:FF:000340">
    <property type="entry name" value="zinc finger protein 473 isoform X1"/>
    <property type="match status" value="1"/>
</dbReference>
<feature type="domain" description="C2H2-type" evidence="12">
    <location>
        <begin position="331"/>
        <end position="358"/>
    </location>
</feature>
<dbReference type="GO" id="GO:0003677">
    <property type="term" value="F:DNA binding"/>
    <property type="evidence" value="ECO:0007669"/>
    <property type="project" value="UniProtKB-KW"/>
</dbReference>
<evidence type="ECO:0000313" key="14">
    <source>
        <dbReference type="RefSeq" id="XP_048268332.1"/>
    </source>
</evidence>
<dbReference type="Proteomes" id="UP000835206">
    <property type="component" value="Chromosome 15"/>
</dbReference>
<accession>A0A9C6SWS1</accession>